<feature type="transmembrane region" description="Helical" evidence="1">
    <location>
        <begin position="258"/>
        <end position="277"/>
    </location>
</feature>
<accession>A0A7J3M1U2</accession>
<feature type="transmembrane region" description="Helical" evidence="1">
    <location>
        <begin position="338"/>
        <end position="364"/>
    </location>
</feature>
<protein>
    <submittedName>
        <fullName evidence="2">TraB/GumN family protein</fullName>
    </submittedName>
</protein>
<proteinExistence type="predicted"/>
<dbReference type="AlphaFoldDB" id="A0A7J3M1U2"/>
<dbReference type="PANTHER" id="PTHR21530:SF7">
    <property type="entry name" value="TRAB DOMAIN-CONTAINING PROTEIN"/>
    <property type="match status" value="1"/>
</dbReference>
<name>A0A7J3M1U2_ARCFL</name>
<keyword evidence="1" id="KW-1133">Transmembrane helix</keyword>
<gene>
    <name evidence="2" type="ORF">ENT52_01190</name>
</gene>
<dbReference type="InterPro" id="IPR046345">
    <property type="entry name" value="TraB_PrgY-like"/>
</dbReference>
<feature type="transmembrane region" description="Helical" evidence="1">
    <location>
        <begin position="231"/>
        <end position="252"/>
    </location>
</feature>
<keyword evidence="1" id="KW-0472">Membrane</keyword>
<dbReference type="Pfam" id="PF01963">
    <property type="entry name" value="TraB_PrgY_gumN"/>
    <property type="match status" value="1"/>
</dbReference>
<comment type="caution">
    <text evidence="2">The sequence shown here is derived from an EMBL/GenBank/DDBJ whole genome shotgun (WGS) entry which is preliminary data.</text>
</comment>
<evidence type="ECO:0000313" key="2">
    <source>
        <dbReference type="EMBL" id="HGT82335.1"/>
    </source>
</evidence>
<sequence length="381" mass="43126">MEKKLIIIGTAHVSQKSVEEVVETIEKERPEAVAVELCPRRYNALLGKREEIDVKDVIKRGDFLLILLQLLLGYFQRKVGEELKVKPGEDMLSAIRKAREIGADVILIDRDIAITFKRLWGKMSFFEKLKFFYHVLRGFTDKTESVDDMLREDIIEMLVKEFRKISPKAAEVLIDERDAFMAFNLKKAFERYNSVVAVVGAGHKKGILDWIQKDIDVAELMRVREGKGIKIVSILFAVFIVVLFLAMAVLAVELFYQAFLYWFLITGIFAAIGAIAARAHPVSIAVAFLCAWFTTPNPLIAVGWFSGFTEAWIRKPTLSDVENLFKARSLGEMWKNSFFRVILVAALTNLGGTIGTIYGSYYLLTNFGVDVAKVVSKFFGL</sequence>
<dbReference type="CDD" id="cd14726">
    <property type="entry name" value="TraB_PrgY-like"/>
    <property type="match status" value="1"/>
</dbReference>
<organism evidence="2">
    <name type="scientific">Archaeoglobus fulgidus</name>
    <dbReference type="NCBI Taxonomy" id="2234"/>
    <lineage>
        <taxon>Archaea</taxon>
        <taxon>Methanobacteriati</taxon>
        <taxon>Methanobacteriota</taxon>
        <taxon>Archaeoglobi</taxon>
        <taxon>Archaeoglobales</taxon>
        <taxon>Archaeoglobaceae</taxon>
        <taxon>Archaeoglobus</taxon>
    </lineage>
</organism>
<keyword evidence="1" id="KW-0812">Transmembrane</keyword>
<feature type="transmembrane region" description="Helical" evidence="1">
    <location>
        <begin position="284"/>
        <end position="305"/>
    </location>
</feature>
<dbReference type="InterPro" id="IPR005230">
    <property type="entry name" value="TraB_bac"/>
</dbReference>
<dbReference type="InterPro" id="IPR002816">
    <property type="entry name" value="TraB/PrgY/GumN_fam"/>
</dbReference>
<evidence type="ECO:0000256" key="1">
    <source>
        <dbReference type="SAM" id="Phobius"/>
    </source>
</evidence>
<reference evidence="2" key="1">
    <citation type="journal article" date="2020" name="mSystems">
        <title>Genome- and Community-Level Interaction Insights into Carbon Utilization and Element Cycling Functions of Hydrothermarchaeota in Hydrothermal Sediment.</title>
        <authorList>
            <person name="Zhou Z."/>
            <person name="Liu Y."/>
            <person name="Xu W."/>
            <person name="Pan J."/>
            <person name="Luo Z.H."/>
            <person name="Li M."/>
        </authorList>
    </citation>
    <scope>NUCLEOTIDE SEQUENCE [LARGE SCALE GENOMIC DNA]</scope>
    <source>
        <strain evidence="2">SpSt-587</strain>
    </source>
</reference>
<dbReference type="EMBL" id="DSYZ01000025">
    <property type="protein sequence ID" value="HGT82335.1"/>
    <property type="molecule type" value="Genomic_DNA"/>
</dbReference>
<dbReference type="PANTHER" id="PTHR21530">
    <property type="entry name" value="PHEROMONE SHUTDOWN PROTEIN"/>
    <property type="match status" value="1"/>
</dbReference>
<dbReference type="NCBIfam" id="TIGR00261">
    <property type="entry name" value="traB"/>
    <property type="match status" value="1"/>
</dbReference>